<reference evidence="2 3" key="1">
    <citation type="submission" date="2019-12" db="EMBL/GenBank/DDBJ databases">
        <title>Paenibacillus sp. nov., an endophytic bacterium isolated from the stem of Dendrobium.</title>
        <authorList>
            <person name="Zhao R."/>
        </authorList>
    </citation>
    <scope>NUCLEOTIDE SEQUENCE [LARGE SCALE GENOMIC DNA]</scope>
    <source>
        <strain evidence="2 3">HJL G12</strain>
    </source>
</reference>
<dbReference type="AlphaFoldDB" id="A0A7X3IGD0"/>
<feature type="transmembrane region" description="Helical" evidence="1">
    <location>
        <begin position="16"/>
        <end position="35"/>
    </location>
</feature>
<dbReference type="EMBL" id="WUBI01000001">
    <property type="protein sequence ID" value="MWV43449.1"/>
    <property type="molecule type" value="Genomic_DNA"/>
</dbReference>
<feature type="transmembrane region" description="Helical" evidence="1">
    <location>
        <begin position="207"/>
        <end position="228"/>
    </location>
</feature>
<sequence length="236" mass="26367">MVALARFLLKSYTRKHAYFAPLAGTLIAMFLLYSYKPNPVMDSYAVTSVFLFIGASWTGLTFLNHGSPQQEQLHIIHIGSMRRYMFSQLLAMLIPIVLFAILFIVYPILTHMFGEPVRLQQLFQATCGHLVMGMLGIMLSLFFQRAWMPNGTQATALLLILVIVSIGAKPIIAILPISLAWLHWLLPPVSPIMDGLLNSSKSAPGEVWGMIGWSLIYILLLGVAYMAISIRRDART</sequence>
<keyword evidence="1" id="KW-1133">Transmembrane helix</keyword>
<dbReference type="Proteomes" id="UP000460318">
    <property type="component" value="Unassembled WGS sequence"/>
</dbReference>
<feature type="transmembrane region" description="Helical" evidence="1">
    <location>
        <begin position="121"/>
        <end position="143"/>
    </location>
</feature>
<organism evidence="2 3">
    <name type="scientific">Paenibacillus dendrobii</name>
    <dbReference type="NCBI Taxonomy" id="2691084"/>
    <lineage>
        <taxon>Bacteria</taxon>
        <taxon>Bacillati</taxon>
        <taxon>Bacillota</taxon>
        <taxon>Bacilli</taxon>
        <taxon>Bacillales</taxon>
        <taxon>Paenibacillaceae</taxon>
        <taxon>Paenibacillus</taxon>
    </lineage>
</organism>
<feature type="transmembrane region" description="Helical" evidence="1">
    <location>
        <begin position="41"/>
        <end position="63"/>
    </location>
</feature>
<evidence type="ECO:0000313" key="3">
    <source>
        <dbReference type="Proteomes" id="UP000460318"/>
    </source>
</evidence>
<feature type="transmembrane region" description="Helical" evidence="1">
    <location>
        <begin position="84"/>
        <end position="109"/>
    </location>
</feature>
<evidence type="ECO:0000256" key="1">
    <source>
        <dbReference type="SAM" id="Phobius"/>
    </source>
</evidence>
<protein>
    <submittedName>
        <fullName evidence="2">Uncharacterized protein</fullName>
    </submittedName>
</protein>
<gene>
    <name evidence="2" type="ORF">GRF59_07365</name>
</gene>
<name>A0A7X3IGD0_9BACL</name>
<keyword evidence="1" id="KW-0812">Transmembrane</keyword>
<feature type="transmembrane region" description="Helical" evidence="1">
    <location>
        <begin position="155"/>
        <end position="184"/>
    </location>
</feature>
<keyword evidence="1" id="KW-0472">Membrane</keyword>
<accession>A0A7X3IGD0</accession>
<dbReference type="RefSeq" id="WP_160496957.1">
    <property type="nucleotide sequence ID" value="NZ_WUBI01000001.1"/>
</dbReference>
<evidence type="ECO:0000313" key="2">
    <source>
        <dbReference type="EMBL" id="MWV43449.1"/>
    </source>
</evidence>
<proteinExistence type="predicted"/>
<keyword evidence="3" id="KW-1185">Reference proteome</keyword>
<comment type="caution">
    <text evidence="2">The sequence shown here is derived from an EMBL/GenBank/DDBJ whole genome shotgun (WGS) entry which is preliminary data.</text>
</comment>